<dbReference type="InterPro" id="IPR013740">
    <property type="entry name" value="Redoxin"/>
</dbReference>
<dbReference type="Pfam" id="PF08534">
    <property type="entry name" value="Redoxin"/>
    <property type="match status" value="1"/>
</dbReference>
<dbReference type="PROSITE" id="PS51352">
    <property type="entry name" value="THIOREDOXIN_2"/>
    <property type="match status" value="1"/>
</dbReference>
<name>A0A7C4EY96_9BACT</name>
<dbReference type="EMBL" id="DTGT01000399">
    <property type="protein sequence ID" value="HGH62056.1"/>
    <property type="molecule type" value="Genomic_DNA"/>
</dbReference>
<dbReference type="CDD" id="cd02966">
    <property type="entry name" value="TlpA_like_family"/>
    <property type="match status" value="1"/>
</dbReference>
<dbReference type="Gene3D" id="3.40.30.10">
    <property type="entry name" value="Glutaredoxin"/>
    <property type="match status" value="1"/>
</dbReference>
<dbReference type="InterPro" id="IPR036249">
    <property type="entry name" value="Thioredoxin-like_sf"/>
</dbReference>
<reference evidence="2" key="1">
    <citation type="journal article" date="2020" name="mSystems">
        <title>Genome- and Community-Level Interaction Insights into Carbon Utilization and Element Cycling Functions of Hydrothermarchaeota in Hydrothermal Sediment.</title>
        <authorList>
            <person name="Zhou Z."/>
            <person name="Liu Y."/>
            <person name="Xu W."/>
            <person name="Pan J."/>
            <person name="Luo Z.H."/>
            <person name="Li M."/>
        </authorList>
    </citation>
    <scope>NUCLEOTIDE SEQUENCE [LARGE SCALE GENOMIC DNA]</scope>
    <source>
        <strain evidence="2">SpSt-769</strain>
    </source>
</reference>
<evidence type="ECO:0000313" key="2">
    <source>
        <dbReference type="EMBL" id="HGH62056.1"/>
    </source>
</evidence>
<dbReference type="GO" id="GO:0016491">
    <property type="term" value="F:oxidoreductase activity"/>
    <property type="evidence" value="ECO:0007669"/>
    <property type="project" value="InterPro"/>
</dbReference>
<evidence type="ECO:0000259" key="1">
    <source>
        <dbReference type="PROSITE" id="PS51352"/>
    </source>
</evidence>
<dbReference type="InterPro" id="IPR013766">
    <property type="entry name" value="Thioredoxin_domain"/>
</dbReference>
<sequence>MRYSIILSLFVALIFVVMGSGSGIASQSDIDAAILGKLDFQAPDSPADRSYLGLANKPLFRLADLKGKFILLELFSMYCPICQAEAPVVNSAFKLLNDKPELASKVRMLGIGAGNTPFEVEVYRKKYQVPFPLVPDDKMAFRQAYHEEIRTPTFILVRIDERGEASVLFRHIGRIKDPALYVDAVVKAMDGR</sequence>
<gene>
    <name evidence="2" type="ORF">ENV54_12255</name>
</gene>
<organism evidence="2">
    <name type="scientific">Desulfomonile tiedjei</name>
    <dbReference type="NCBI Taxonomy" id="2358"/>
    <lineage>
        <taxon>Bacteria</taxon>
        <taxon>Pseudomonadati</taxon>
        <taxon>Thermodesulfobacteriota</taxon>
        <taxon>Desulfomonilia</taxon>
        <taxon>Desulfomonilales</taxon>
        <taxon>Desulfomonilaceae</taxon>
        <taxon>Desulfomonile</taxon>
    </lineage>
</organism>
<feature type="domain" description="Thioredoxin" evidence="1">
    <location>
        <begin position="36"/>
        <end position="191"/>
    </location>
</feature>
<comment type="caution">
    <text evidence="2">The sequence shown here is derived from an EMBL/GenBank/DDBJ whole genome shotgun (WGS) entry which is preliminary data.</text>
</comment>
<proteinExistence type="predicted"/>
<dbReference type="SUPFAM" id="SSF52833">
    <property type="entry name" value="Thioredoxin-like"/>
    <property type="match status" value="1"/>
</dbReference>
<dbReference type="AlphaFoldDB" id="A0A7C4EY96"/>
<protein>
    <submittedName>
        <fullName evidence="2">TlpA family protein disulfide reductase</fullName>
    </submittedName>
</protein>
<accession>A0A7C4EY96</accession>